<dbReference type="GO" id="GO:0020037">
    <property type="term" value="F:heme binding"/>
    <property type="evidence" value="ECO:0007669"/>
    <property type="project" value="InterPro"/>
</dbReference>
<dbReference type="GO" id="GO:0046872">
    <property type="term" value="F:metal ion binding"/>
    <property type="evidence" value="ECO:0007669"/>
    <property type="project" value="UniProtKB-KW"/>
</dbReference>
<keyword evidence="7" id="KW-0349">Heme</keyword>
<evidence type="ECO:0000256" key="1">
    <source>
        <dbReference type="ARBA" id="ARBA00004418"/>
    </source>
</evidence>
<proteinExistence type="predicted"/>
<evidence type="ECO:0000256" key="2">
    <source>
        <dbReference type="ARBA" id="ARBA00022448"/>
    </source>
</evidence>
<evidence type="ECO:0000313" key="10">
    <source>
        <dbReference type="EMBL" id="BBL72652.1"/>
    </source>
</evidence>
<dbReference type="PANTHER" id="PTHR33751">
    <property type="entry name" value="CBB3-TYPE CYTOCHROME C OXIDASE SUBUNIT FIXP"/>
    <property type="match status" value="1"/>
</dbReference>
<dbReference type="InterPro" id="IPR009056">
    <property type="entry name" value="Cyt_c-like_dom"/>
</dbReference>
<dbReference type="GO" id="GO:0009055">
    <property type="term" value="F:electron transfer activity"/>
    <property type="evidence" value="ECO:0007669"/>
    <property type="project" value="InterPro"/>
</dbReference>
<dbReference type="InterPro" id="IPR050597">
    <property type="entry name" value="Cytochrome_c_Oxidase_Subunit"/>
</dbReference>
<evidence type="ECO:0000256" key="5">
    <source>
        <dbReference type="ARBA" id="ARBA00022982"/>
    </source>
</evidence>
<dbReference type="PIRSF" id="PIRSF000005">
    <property type="entry name" value="Cytochrome_c4"/>
    <property type="match status" value="1"/>
</dbReference>
<reference evidence="10" key="1">
    <citation type="submission" date="2019-06" db="EMBL/GenBank/DDBJ databases">
        <title>Complete genome sequence of Methylogaea oryzae strain JCM16910.</title>
        <authorList>
            <person name="Asakawa S."/>
        </authorList>
    </citation>
    <scope>NUCLEOTIDE SEQUENCE</scope>
    <source>
        <strain evidence="10">E10</strain>
    </source>
</reference>
<keyword evidence="4" id="KW-0574">Periplasm</keyword>
<dbReference type="EMBL" id="AP019782">
    <property type="protein sequence ID" value="BBL72652.1"/>
    <property type="molecule type" value="Genomic_DNA"/>
</dbReference>
<keyword evidence="6 7" id="KW-0408">Iron</keyword>
<evidence type="ECO:0000256" key="7">
    <source>
        <dbReference type="PROSITE-ProRule" id="PRU00433"/>
    </source>
</evidence>
<feature type="signal peptide" evidence="8">
    <location>
        <begin position="1"/>
        <end position="21"/>
    </location>
</feature>
<dbReference type="PROSITE" id="PS51007">
    <property type="entry name" value="CYTC"/>
    <property type="match status" value="2"/>
</dbReference>
<dbReference type="Proteomes" id="UP000824988">
    <property type="component" value="Chromosome"/>
</dbReference>
<gene>
    <name evidence="10" type="primary">pvcD</name>
    <name evidence="10" type="ORF">MoryE10_32580</name>
</gene>
<dbReference type="KEGG" id="moz:MoryE10_32580"/>
<evidence type="ECO:0000259" key="9">
    <source>
        <dbReference type="PROSITE" id="PS51007"/>
    </source>
</evidence>
<dbReference type="Pfam" id="PF00034">
    <property type="entry name" value="Cytochrom_C"/>
    <property type="match status" value="2"/>
</dbReference>
<dbReference type="RefSeq" id="WP_221047678.1">
    <property type="nucleotide sequence ID" value="NZ_AP019782.1"/>
</dbReference>
<organism evidence="10 11">
    <name type="scientific">Methylogaea oryzae</name>
    <dbReference type="NCBI Taxonomy" id="1295382"/>
    <lineage>
        <taxon>Bacteria</taxon>
        <taxon>Pseudomonadati</taxon>
        <taxon>Pseudomonadota</taxon>
        <taxon>Gammaproteobacteria</taxon>
        <taxon>Methylococcales</taxon>
        <taxon>Methylococcaceae</taxon>
        <taxon>Methylogaea</taxon>
    </lineage>
</organism>
<comment type="subcellular location">
    <subcellularLocation>
        <location evidence="1">Periplasm</location>
    </subcellularLocation>
</comment>
<keyword evidence="2" id="KW-0813">Transport</keyword>
<feature type="domain" description="Cytochrome c" evidence="9">
    <location>
        <begin position="40"/>
        <end position="117"/>
    </location>
</feature>
<accession>A0A8D4VRZ6</accession>
<feature type="chain" id="PRO_5034141272" evidence="8">
    <location>
        <begin position="22"/>
        <end position="217"/>
    </location>
</feature>
<name>A0A8D4VRZ6_9GAMM</name>
<evidence type="ECO:0000256" key="8">
    <source>
        <dbReference type="SAM" id="SignalP"/>
    </source>
</evidence>
<feature type="domain" description="Cytochrome c" evidence="9">
    <location>
        <begin position="133"/>
        <end position="216"/>
    </location>
</feature>
<keyword evidence="5" id="KW-0249">Electron transport</keyword>
<keyword evidence="11" id="KW-1185">Reference proteome</keyword>
<protein>
    <submittedName>
        <fullName evidence="10">Paerucumarin biosynthesis protein PvcD</fullName>
    </submittedName>
</protein>
<dbReference type="AlphaFoldDB" id="A0A8D4VRZ6"/>
<evidence type="ECO:0000313" key="11">
    <source>
        <dbReference type="Proteomes" id="UP000824988"/>
    </source>
</evidence>
<keyword evidence="3 7" id="KW-0479">Metal-binding</keyword>
<dbReference type="InterPro" id="IPR024167">
    <property type="entry name" value="Cytochrome_c4-like"/>
</dbReference>
<dbReference type="PANTHER" id="PTHR33751:SF9">
    <property type="entry name" value="CYTOCHROME C4"/>
    <property type="match status" value="1"/>
</dbReference>
<evidence type="ECO:0000256" key="6">
    <source>
        <dbReference type="ARBA" id="ARBA00023004"/>
    </source>
</evidence>
<evidence type="ECO:0000256" key="4">
    <source>
        <dbReference type="ARBA" id="ARBA00022764"/>
    </source>
</evidence>
<sequence>MDKRLLILPALLATLAAPAQAEPSSRVAWTPETLALVKAGNTGHGQELAKNLGCDGCHTGSTMPDAPHLAGQLATYLYRQLHDYKDRSRANDTMEAMAAGLSEQDMADLSAWYGKQEASAATPAQGAVEAAQRLASQGDKQRLVPACAACHGGGGQGQAQDVPRLAGQKPAYLAATLQAYKKGQRHNDVYQRMRAIAATLSDEEIHQLAEYYAAQGH</sequence>
<keyword evidence="8" id="KW-0732">Signal</keyword>
<evidence type="ECO:0000256" key="3">
    <source>
        <dbReference type="ARBA" id="ARBA00022723"/>
    </source>
</evidence>